<dbReference type="InterPro" id="IPR036249">
    <property type="entry name" value="Thioredoxin-like_sf"/>
</dbReference>
<evidence type="ECO:0000259" key="1">
    <source>
        <dbReference type="PROSITE" id="PS51352"/>
    </source>
</evidence>
<protein>
    <submittedName>
        <fullName evidence="2">Redoxin domain-containing protein</fullName>
    </submittedName>
</protein>
<reference evidence="2 3" key="1">
    <citation type="submission" date="2021-02" db="EMBL/GenBank/DDBJ databases">
        <title>Lysobacter arenosi sp. nov., isolated from soil of gangwondo yeongwol, south Korea.</title>
        <authorList>
            <person name="Kim K.R."/>
            <person name="Kim K.H."/>
            <person name="Jeon C.O."/>
        </authorList>
    </citation>
    <scope>NUCLEOTIDE SEQUENCE [LARGE SCALE GENOMIC DNA]</scope>
    <source>
        <strain evidence="2 3">R7</strain>
    </source>
</reference>
<dbReference type="SUPFAM" id="SSF52833">
    <property type="entry name" value="Thioredoxin-like"/>
    <property type="match status" value="1"/>
</dbReference>
<dbReference type="InterPro" id="IPR000866">
    <property type="entry name" value="AhpC/TSA"/>
</dbReference>
<feature type="domain" description="Thioredoxin" evidence="1">
    <location>
        <begin position="2"/>
        <end position="155"/>
    </location>
</feature>
<proteinExistence type="predicted"/>
<evidence type="ECO:0000313" key="3">
    <source>
        <dbReference type="Proteomes" id="UP000663400"/>
    </source>
</evidence>
<dbReference type="Pfam" id="PF00578">
    <property type="entry name" value="AhpC-TSA"/>
    <property type="match status" value="1"/>
</dbReference>
<gene>
    <name evidence="2" type="ORF">HIV01_012755</name>
</gene>
<dbReference type="Proteomes" id="UP000663400">
    <property type="component" value="Chromosome"/>
</dbReference>
<evidence type="ECO:0000313" key="2">
    <source>
        <dbReference type="EMBL" id="QSX74079.1"/>
    </source>
</evidence>
<dbReference type="PANTHER" id="PTHR42852:SF13">
    <property type="entry name" value="PROTEIN DIPZ"/>
    <property type="match status" value="1"/>
</dbReference>
<dbReference type="Gene3D" id="3.40.30.10">
    <property type="entry name" value="Glutaredoxin"/>
    <property type="match status" value="1"/>
</dbReference>
<accession>A0ABX7R7M8</accession>
<dbReference type="RefSeq" id="WP_200607660.1">
    <property type="nucleotide sequence ID" value="NZ_CP071517.1"/>
</dbReference>
<organism evidence="2 3">
    <name type="scientific">Lysobacter arenosi</name>
    <dbReference type="NCBI Taxonomy" id="2795387"/>
    <lineage>
        <taxon>Bacteria</taxon>
        <taxon>Pseudomonadati</taxon>
        <taxon>Pseudomonadota</taxon>
        <taxon>Gammaproteobacteria</taxon>
        <taxon>Lysobacterales</taxon>
        <taxon>Lysobacteraceae</taxon>
        <taxon>Lysobacter</taxon>
    </lineage>
</organism>
<sequence length="193" mass="20958">MLSISKPAPEWRVDSWLNTPQPLSLQSLRGRVIVLLSFQMLCPGCVAQALPLAARVHATFPHDQVAMIGLHTVFEHHEAMTPVALRAFAHEYRLQFPIGVDRHEGTQPLPLTMQAYGMRGTPTWTLIDRAGRLRQQHFGEFDPLRLGAEIAALMLEPGTAATRDAAGTEAVSCSDGTCAIPSSPNPDGAHAHA</sequence>
<keyword evidence="3" id="KW-1185">Reference proteome</keyword>
<dbReference type="PROSITE" id="PS51352">
    <property type="entry name" value="THIOREDOXIN_2"/>
    <property type="match status" value="1"/>
</dbReference>
<name>A0ABX7R7M8_9GAMM</name>
<dbReference type="EMBL" id="CP071517">
    <property type="protein sequence ID" value="QSX74079.1"/>
    <property type="molecule type" value="Genomic_DNA"/>
</dbReference>
<dbReference type="InterPro" id="IPR050553">
    <property type="entry name" value="Thioredoxin_ResA/DsbE_sf"/>
</dbReference>
<dbReference type="PANTHER" id="PTHR42852">
    <property type="entry name" value="THIOL:DISULFIDE INTERCHANGE PROTEIN DSBE"/>
    <property type="match status" value="1"/>
</dbReference>
<dbReference type="InterPro" id="IPR013766">
    <property type="entry name" value="Thioredoxin_domain"/>
</dbReference>